<evidence type="ECO:0000313" key="7">
    <source>
        <dbReference type="EMBL" id="RJG07705.1"/>
    </source>
</evidence>
<dbReference type="PIRSF" id="PIRSF028561">
    <property type="entry name" value="Ac_Trasf"/>
    <property type="match status" value="1"/>
</dbReference>
<dbReference type="OrthoDB" id="9808633at2"/>
<dbReference type="Pfam" id="PF03279">
    <property type="entry name" value="Lip_A_acyltrans"/>
    <property type="match status" value="1"/>
</dbReference>
<reference evidence="7 8" key="1">
    <citation type="submission" date="2018-09" db="EMBL/GenBank/DDBJ databases">
        <authorList>
            <person name="Zhu H."/>
        </authorList>
    </citation>
    <scope>NUCLEOTIDE SEQUENCE [LARGE SCALE GENOMIC DNA]</scope>
    <source>
        <strain evidence="7 8">K2R10-39</strain>
    </source>
</reference>
<dbReference type="AlphaFoldDB" id="A0A418X5I7"/>
<organism evidence="7 8">
    <name type="scientific">Noviherbaspirillum cavernae</name>
    <dbReference type="NCBI Taxonomy" id="2320862"/>
    <lineage>
        <taxon>Bacteria</taxon>
        <taxon>Pseudomonadati</taxon>
        <taxon>Pseudomonadota</taxon>
        <taxon>Betaproteobacteria</taxon>
        <taxon>Burkholderiales</taxon>
        <taxon>Oxalobacteraceae</taxon>
        <taxon>Noviherbaspirillum</taxon>
    </lineage>
</organism>
<dbReference type="EMBL" id="QYUN01000002">
    <property type="protein sequence ID" value="RJG07705.1"/>
    <property type="molecule type" value="Genomic_DNA"/>
</dbReference>
<dbReference type="PANTHER" id="PTHR30606:SF9">
    <property type="entry name" value="LIPID A BIOSYNTHESIS LAUROYLTRANSFERASE"/>
    <property type="match status" value="1"/>
</dbReference>
<dbReference type="PANTHER" id="PTHR30606">
    <property type="entry name" value="LIPID A BIOSYNTHESIS LAUROYL ACYLTRANSFERASE"/>
    <property type="match status" value="1"/>
</dbReference>
<comment type="subcellular location">
    <subcellularLocation>
        <location evidence="1">Cell inner membrane</location>
    </subcellularLocation>
</comment>
<accession>A0A418X5I7</accession>
<evidence type="ECO:0000256" key="3">
    <source>
        <dbReference type="ARBA" id="ARBA00022519"/>
    </source>
</evidence>
<dbReference type="Proteomes" id="UP000285190">
    <property type="component" value="Unassembled WGS sequence"/>
</dbReference>
<evidence type="ECO:0000256" key="5">
    <source>
        <dbReference type="ARBA" id="ARBA00023136"/>
    </source>
</evidence>
<evidence type="ECO:0000256" key="6">
    <source>
        <dbReference type="ARBA" id="ARBA00023315"/>
    </source>
</evidence>
<dbReference type="GO" id="GO:0009247">
    <property type="term" value="P:glycolipid biosynthetic process"/>
    <property type="evidence" value="ECO:0007669"/>
    <property type="project" value="UniProtKB-ARBA"/>
</dbReference>
<dbReference type="GO" id="GO:0016746">
    <property type="term" value="F:acyltransferase activity"/>
    <property type="evidence" value="ECO:0007669"/>
    <property type="project" value="UniProtKB-KW"/>
</dbReference>
<keyword evidence="4" id="KW-0808">Transferase</keyword>
<dbReference type="InterPro" id="IPR004960">
    <property type="entry name" value="LipA_acyltrans"/>
</dbReference>
<keyword evidence="6" id="KW-0012">Acyltransferase</keyword>
<evidence type="ECO:0000256" key="1">
    <source>
        <dbReference type="ARBA" id="ARBA00004533"/>
    </source>
</evidence>
<proteinExistence type="predicted"/>
<comment type="caution">
    <text evidence="7">The sequence shown here is derived from an EMBL/GenBank/DDBJ whole genome shotgun (WGS) entry which is preliminary data.</text>
</comment>
<dbReference type="RefSeq" id="WP_119741428.1">
    <property type="nucleotide sequence ID" value="NZ_QYUN01000002.1"/>
</dbReference>
<name>A0A418X5I7_9BURK</name>
<evidence type="ECO:0000256" key="4">
    <source>
        <dbReference type="ARBA" id="ARBA00022679"/>
    </source>
</evidence>
<keyword evidence="8" id="KW-1185">Reference proteome</keyword>
<dbReference type="CDD" id="cd07984">
    <property type="entry name" value="LPLAT_LABLAT-like"/>
    <property type="match status" value="1"/>
</dbReference>
<keyword evidence="2" id="KW-1003">Cell membrane</keyword>
<evidence type="ECO:0000313" key="8">
    <source>
        <dbReference type="Proteomes" id="UP000285190"/>
    </source>
</evidence>
<gene>
    <name evidence="7" type="ORF">D3870_18415</name>
</gene>
<sequence>MAAAQHNTADWAKRPERSNMLMLRIMTWISLRLGRRAGRAVLHLIASYFLLFAPASRAASRDYLGRVLQGPVRWPDIYRHFFCFASTIHDRVYLVNQRFDLFDVVVHGEASLLETMESGKGLFLIGAHMGSFEVMRALGRRHAGMKVAMAMYEENARKVNDMLAAINPAARQDIVPLGRIDSMLKIREYLDAGTLVGMLADRTFGDDATLPVTLLGGTAHLPLGPFRMAALLRRPVIFMVGMYLGGNRYEVHFEQLADFSQLAREERQAAIEQAITRYAALLEHCCRRAPYNWFNFFNFWQGESAAGNKD</sequence>
<keyword evidence="3" id="KW-0997">Cell inner membrane</keyword>
<evidence type="ECO:0000256" key="2">
    <source>
        <dbReference type="ARBA" id="ARBA00022475"/>
    </source>
</evidence>
<protein>
    <submittedName>
        <fullName evidence="7">Acyl-CoA synthetase</fullName>
    </submittedName>
</protein>
<keyword evidence="5" id="KW-0472">Membrane</keyword>
<dbReference type="InterPro" id="IPR014548">
    <property type="entry name" value="Ac_Trasf"/>
</dbReference>
<dbReference type="GO" id="GO:0005886">
    <property type="term" value="C:plasma membrane"/>
    <property type="evidence" value="ECO:0007669"/>
    <property type="project" value="UniProtKB-SubCell"/>
</dbReference>